<keyword evidence="1" id="KW-0472">Membrane</keyword>
<reference evidence="2" key="2">
    <citation type="submission" date="2020-11" db="EMBL/GenBank/DDBJ databases">
        <authorList>
            <person name="McCartney M.A."/>
            <person name="Auch B."/>
            <person name="Kono T."/>
            <person name="Mallez S."/>
            <person name="Becker A."/>
            <person name="Gohl D.M."/>
            <person name="Silverstein K.A.T."/>
            <person name="Koren S."/>
            <person name="Bechman K.B."/>
            <person name="Herman A."/>
            <person name="Abrahante J.E."/>
            <person name="Garbe J."/>
        </authorList>
    </citation>
    <scope>NUCLEOTIDE SEQUENCE</scope>
    <source>
        <strain evidence="2">Duluth1</strain>
        <tissue evidence="2">Whole animal</tissue>
    </source>
</reference>
<comment type="caution">
    <text evidence="2">The sequence shown here is derived from an EMBL/GenBank/DDBJ whole genome shotgun (WGS) entry which is preliminary data.</text>
</comment>
<gene>
    <name evidence="2" type="ORF">DPMN_158793</name>
</gene>
<organism evidence="2 3">
    <name type="scientific">Dreissena polymorpha</name>
    <name type="common">Zebra mussel</name>
    <name type="synonym">Mytilus polymorpha</name>
    <dbReference type="NCBI Taxonomy" id="45954"/>
    <lineage>
        <taxon>Eukaryota</taxon>
        <taxon>Metazoa</taxon>
        <taxon>Spiralia</taxon>
        <taxon>Lophotrochozoa</taxon>
        <taxon>Mollusca</taxon>
        <taxon>Bivalvia</taxon>
        <taxon>Autobranchia</taxon>
        <taxon>Heteroconchia</taxon>
        <taxon>Euheterodonta</taxon>
        <taxon>Imparidentia</taxon>
        <taxon>Neoheterodontei</taxon>
        <taxon>Myida</taxon>
        <taxon>Dreissenoidea</taxon>
        <taxon>Dreissenidae</taxon>
        <taxon>Dreissena</taxon>
    </lineage>
</organism>
<proteinExistence type="predicted"/>
<accession>A0A9D4EJS6</accession>
<keyword evidence="3" id="KW-1185">Reference proteome</keyword>
<keyword evidence="1" id="KW-1133">Transmembrane helix</keyword>
<sequence length="126" mass="14458">MLLVVASKVRVCISESHIVDYREAVANEQTDIRLKLSHFYINESNAADCHSIWKHNTSTVISLDIDREEFIGEQFGMPASRYEFDLSSSHKLQSFELSGEWIGFKGKCMLCIIISIIFNIFMYISV</sequence>
<dbReference type="Proteomes" id="UP000828390">
    <property type="component" value="Unassembled WGS sequence"/>
</dbReference>
<protein>
    <submittedName>
        <fullName evidence="2">Uncharacterized protein</fullName>
    </submittedName>
</protein>
<dbReference type="AlphaFoldDB" id="A0A9D4EJS6"/>
<evidence type="ECO:0000256" key="1">
    <source>
        <dbReference type="SAM" id="Phobius"/>
    </source>
</evidence>
<dbReference type="EMBL" id="JAIWYP010000008">
    <property type="protein sequence ID" value="KAH3780968.1"/>
    <property type="molecule type" value="Genomic_DNA"/>
</dbReference>
<evidence type="ECO:0000313" key="3">
    <source>
        <dbReference type="Proteomes" id="UP000828390"/>
    </source>
</evidence>
<reference evidence="2" key="1">
    <citation type="journal article" date="2019" name="bioRxiv">
        <title>The Genome of the Zebra Mussel, Dreissena polymorpha: A Resource for Invasive Species Research.</title>
        <authorList>
            <person name="McCartney M.A."/>
            <person name="Auch B."/>
            <person name="Kono T."/>
            <person name="Mallez S."/>
            <person name="Zhang Y."/>
            <person name="Obille A."/>
            <person name="Becker A."/>
            <person name="Abrahante J.E."/>
            <person name="Garbe J."/>
            <person name="Badalamenti J.P."/>
            <person name="Herman A."/>
            <person name="Mangelson H."/>
            <person name="Liachko I."/>
            <person name="Sullivan S."/>
            <person name="Sone E.D."/>
            <person name="Koren S."/>
            <person name="Silverstein K.A.T."/>
            <person name="Beckman K.B."/>
            <person name="Gohl D.M."/>
        </authorList>
    </citation>
    <scope>NUCLEOTIDE SEQUENCE</scope>
    <source>
        <strain evidence="2">Duluth1</strain>
        <tissue evidence="2">Whole animal</tissue>
    </source>
</reference>
<evidence type="ECO:0000313" key="2">
    <source>
        <dbReference type="EMBL" id="KAH3780968.1"/>
    </source>
</evidence>
<feature type="transmembrane region" description="Helical" evidence="1">
    <location>
        <begin position="108"/>
        <end position="125"/>
    </location>
</feature>
<name>A0A9D4EJS6_DREPO</name>
<keyword evidence="1" id="KW-0812">Transmembrane</keyword>